<feature type="region of interest" description="Disordered" evidence="9">
    <location>
        <begin position="286"/>
        <end position="314"/>
    </location>
</feature>
<dbReference type="SMART" id="SM00647">
    <property type="entry name" value="IBR"/>
    <property type="match status" value="2"/>
</dbReference>
<dbReference type="Gene3D" id="1.20.120.1750">
    <property type="match status" value="1"/>
</dbReference>
<evidence type="ECO:0000259" key="10">
    <source>
        <dbReference type="PROSITE" id="PS51873"/>
    </source>
</evidence>
<evidence type="ECO:0000256" key="5">
    <source>
        <dbReference type="ARBA" id="ARBA00022737"/>
    </source>
</evidence>
<dbReference type="SUPFAM" id="SSF57850">
    <property type="entry name" value="RING/U-box"/>
    <property type="match status" value="3"/>
</dbReference>
<feature type="compositionally biased region" description="Low complexity" evidence="9">
    <location>
        <begin position="83"/>
        <end position="95"/>
    </location>
</feature>
<feature type="compositionally biased region" description="Polar residues" evidence="9">
    <location>
        <begin position="61"/>
        <end position="75"/>
    </location>
</feature>
<feature type="region of interest" description="Disordered" evidence="9">
    <location>
        <begin position="32"/>
        <end position="119"/>
    </location>
</feature>
<evidence type="ECO:0000256" key="7">
    <source>
        <dbReference type="ARBA" id="ARBA00022786"/>
    </source>
</evidence>
<comment type="catalytic activity">
    <reaction evidence="1">
        <text>[E2 ubiquitin-conjugating enzyme]-S-ubiquitinyl-L-cysteine + [acceptor protein]-L-lysine = [E2 ubiquitin-conjugating enzyme]-L-cysteine + [acceptor protein]-N(6)-ubiquitinyl-L-lysine.</text>
        <dbReference type="EC" id="2.3.2.31"/>
    </reaction>
</comment>
<dbReference type="Pfam" id="PF01485">
    <property type="entry name" value="IBR"/>
    <property type="match status" value="2"/>
</dbReference>
<dbReference type="Gene3D" id="3.30.40.10">
    <property type="entry name" value="Zinc/RING finger domain, C3HC4 (zinc finger)"/>
    <property type="match status" value="1"/>
</dbReference>
<evidence type="ECO:0000256" key="3">
    <source>
        <dbReference type="ARBA" id="ARBA00022679"/>
    </source>
</evidence>
<keyword evidence="4" id="KW-0479">Metal-binding</keyword>
<dbReference type="Proteomes" id="UP000807716">
    <property type="component" value="Unassembled WGS sequence"/>
</dbReference>
<dbReference type="PROSITE" id="PS51873">
    <property type="entry name" value="TRIAD"/>
    <property type="match status" value="1"/>
</dbReference>
<dbReference type="InterPro" id="IPR002867">
    <property type="entry name" value="IBR_dom"/>
</dbReference>
<evidence type="ECO:0000313" key="11">
    <source>
        <dbReference type="EMBL" id="KAG0266877.1"/>
    </source>
</evidence>
<dbReference type="InterPro" id="IPR031127">
    <property type="entry name" value="E3_UB_ligase_RBR"/>
</dbReference>
<dbReference type="AlphaFoldDB" id="A0A9P6QGV0"/>
<dbReference type="InterPro" id="IPR013083">
    <property type="entry name" value="Znf_RING/FYVE/PHD"/>
</dbReference>
<dbReference type="CDD" id="cd22584">
    <property type="entry name" value="Rcat_RBR_unk"/>
    <property type="match status" value="1"/>
</dbReference>
<keyword evidence="7" id="KW-0833">Ubl conjugation pathway</keyword>
<evidence type="ECO:0000313" key="12">
    <source>
        <dbReference type="Proteomes" id="UP000807716"/>
    </source>
</evidence>
<protein>
    <recommendedName>
        <fullName evidence="2">RBR-type E3 ubiquitin transferase</fullName>
        <ecNumber evidence="2">2.3.2.31</ecNumber>
    </recommendedName>
</protein>
<evidence type="ECO:0000256" key="6">
    <source>
        <dbReference type="ARBA" id="ARBA00022771"/>
    </source>
</evidence>
<keyword evidence="8" id="KW-0862">Zinc</keyword>
<dbReference type="GO" id="GO:0061630">
    <property type="term" value="F:ubiquitin protein ligase activity"/>
    <property type="evidence" value="ECO:0007669"/>
    <property type="project" value="UniProtKB-EC"/>
</dbReference>
<dbReference type="OrthoDB" id="1431934at2759"/>
<dbReference type="InterPro" id="IPR044066">
    <property type="entry name" value="TRIAD_supradom"/>
</dbReference>
<keyword evidence="5" id="KW-0677">Repeat</keyword>
<reference evidence="11" key="1">
    <citation type="journal article" date="2020" name="Fungal Divers.">
        <title>Resolving the Mortierellaceae phylogeny through synthesis of multi-gene phylogenetics and phylogenomics.</title>
        <authorList>
            <person name="Vandepol N."/>
            <person name="Liber J."/>
            <person name="Desiro A."/>
            <person name="Na H."/>
            <person name="Kennedy M."/>
            <person name="Barry K."/>
            <person name="Grigoriev I.V."/>
            <person name="Miller A.N."/>
            <person name="O'Donnell K."/>
            <person name="Stajich J.E."/>
            <person name="Bonito G."/>
        </authorList>
    </citation>
    <scope>NUCLEOTIDE SEQUENCE</scope>
    <source>
        <strain evidence="11">BC1065</strain>
    </source>
</reference>
<feature type="region of interest" description="Disordered" evidence="9">
    <location>
        <begin position="256"/>
        <end position="275"/>
    </location>
</feature>
<evidence type="ECO:0000256" key="2">
    <source>
        <dbReference type="ARBA" id="ARBA00012251"/>
    </source>
</evidence>
<evidence type="ECO:0000256" key="1">
    <source>
        <dbReference type="ARBA" id="ARBA00001798"/>
    </source>
</evidence>
<dbReference type="GO" id="GO:0016567">
    <property type="term" value="P:protein ubiquitination"/>
    <property type="evidence" value="ECO:0007669"/>
    <property type="project" value="InterPro"/>
</dbReference>
<keyword evidence="6" id="KW-0863">Zinc-finger</keyword>
<evidence type="ECO:0000256" key="9">
    <source>
        <dbReference type="SAM" id="MobiDB-lite"/>
    </source>
</evidence>
<accession>A0A9P6QGV0</accession>
<dbReference type="EC" id="2.3.2.31" evidence="2"/>
<dbReference type="InterPro" id="IPR017907">
    <property type="entry name" value="Znf_RING_CS"/>
</dbReference>
<feature type="domain" description="RING-type" evidence="10">
    <location>
        <begin position="304"/>
        <end position="524"/>
    </location>
</feature>
<dbReference type="PANTHER" id="PTHR11685">
    <property type="entry name" value="RBR FAMILY RING FINGER AND IBR DOMAIN-CONTAINING"/>
    <property type="match status" value="1"/>
</dbReference>
<organism evidence="11 12">
    <name type="scientific">Actinomortierella ambigua</name>
    <dbReference type="NCBI Taxonomy" id="1343610"/>
    <lineage>
        <taxon>Eukaryota</taxon>
        <taxon>Fungi</taxon>
        <taxon>Fungi incertae sedis</taxon>
        <taxon>Mucoromycota</taxon>
        <taxon>Mortierellomycotina</taxon>
        <taxon>Mortierellomycetes</taxon>
        <taxon>Mortierellales</taxon>
        <taxon>Mortierellaceae</taxon>
        <taxon>Actinomortierella</taxon>
    </lineage>
</organism>
<dbReference type="PROSITE" id="PS00518">
    <property type="entry name" value="ZF_RING_1"/>
    <property type="match status" value="1"/>
</dbReference>
<dbReference type="EMBL" id="JAAAJB010000085">
    <property type="protein sequence ID" value="KAG0266877.1"/>
    <property type="molecule type" value="Genomic_DNA"/>
</dbReference>
<dbReference type="GO" id="GO:0008270">
    <property type="term" value="F:zinc ion binding"/>
    <property type="evidence" value="ECO:0007669"/>
    <property type="project" value="UniProtKB-KW"/>
</dbReference>
<keyword evidence="3" id="KW-0808">Transferase</keyword>
<evidence type="ECO:0000256" key="4">
    <source>
        <dbReference type="ARBA" id="ARBA00022723"/>
    </source>
</evidence>
<keyword evidence="12" id="KW-1185">Reference proteome</keyword>
<evidence type="ECO:0000256" key="8">
    <source>
        <dbReference type="ARBA" id="ARBA00022833"/>
    </source>
</evidence>
<proteinExistence type="predicted"/>
<comment type="caution">
    <text evidence="11">The sequence shown here is derived from an EMBL/GenBank/DDBJ whole genome shotgun (WGS) entry which is preliminary data.</text>
</comment>
<name>A0A9P6QGV0_9FUNG</name>
<gene>
    <name evidence="11" type="ORF">DFQ27_009344</name>
</gene>
<sequence length="526" mass="58224">MASTATPPEFIDDEYDLIFLSDFEDDHHAVRGSGQRLGAKGKGRATLSQAATSFHAPPLCTSETYSTGSPSTTLANKGREPTSQRGHSGRSSSSSGDEECNEGDRAGVDNVSDDDDDVDEPEEIQYEFDNDMLLIMPGMLRDYSHHATNYHPELWHTSIPGDYETRKTAARMRAQDRRLDREELLKNSVSPTTCGICFERFSTFDLGPLPPSHPSASTSSAPSLEQTASARIEMARNFTFQVARSFGMIKGTAIAATSEHRSQEQEEQQQPSSTFHRQAFTTTGSLQSPLAEESPDDPTTAQQQQQQQQQPPDSIASKEIGIIMPCQHGLCLSCLQTYLIHSLQDPKARFPIQCPQPGCRSTIPVDSGELVLEREQLDTWYRKLAEIHVANKACCPRPECGAIIDLDDRDGTVVRCPECMTSYCASCAVPYHRGLTCEQYRGQVEGGGDTAEEDLAMVQMIKDRRWRHCPSCRFVIEKTQGCPHVVCHCGQSMCFSCGSPWDEMEARCSENCGNPDYYSEAPCLIM</sequence>